<evidence type="ECO:0000313" key="5">
    <source>
        <dbReference type="EMBL" id="TNC24299.1"/>
    </source>
</evidence>
<dbReference type="InterPro" id="IPR043504">
    <property type="entry name" value="Peptidase_S1_PA_chymotrypsin"/>
</dbReference>
<dbReference type="PANTHER" id="PTHR24276">
    <property type="entry name" value="POLYSERASE-RELATED"/>
    <property type="match status" value="1"/>
</dbReference>
<keyword evidence="6" id="KW-1185">Reference proteome</keyword>
<comment type="caution">
    <text evidence="5">The sequence shown here is derived from an EMBL/GenBank/DDBJ whole genome shotgun (WGS) entry which is preliminary data.</text>
</comment>
<dbReference type="OrthoDB" id="1496095at2"/>
<evidence type="ECO:0000256" key="1">
    <source>
        <dbReference type="ARBA" id="ARBA00007664"/>
    </source>
</evidence>
<sequence>MAKHARRDRKFRFLLAGAAAVAASLPVAAVAATSGPATTPPAPQVQPRIVGGDQASIEDYPYAVFLTDAKGNQFCGGVLVSSSAVATAAHCASAVSQSDLRVVAGREEKSGSDGVVARVVRVWTEPGFTDPGKGDDVAVFNLDRRLPYQPVKLPSQSDTSLYNAGTNATVVGWGRTSDGGARATSLRKAVVPIVSDSSCLSSYGNYDAKSMVCAGYPQGGVDACQGDSGGPLVEGDTLVGLVSWGDGCAKPGKPGVYARVGTYADDIRAQSQQRGLLW</sequence>
<dbReference type="FunFam" id="2.40.10.10:FF:000002">
    <property type="entry name" value="Transmembrane protease serine"/>
    <property type="match status" value="1"/>
</dbReference>
<dbReference type="GO" id="GO:0004252">
    <property type="term" value="F:serine-type endopeptidase activity"/>
    <property type="evidence" value="ECO:0007669"/>
    <property type="project" value="InterPro"/>
</dbReference>
<dbReference type="SUPFAM" id="SSF50494">
    <property type="entry name" value="Trypsin-like serine proteases"/>
    <property type="match status" value="1"/>
</dbReference>
<evidence type="ECO:0000256" key="2">
    <source>
        <dbReference type="ARBA" id="ARBA00023157"/>
    </source>
</evidence>
<accession>A0A5C4LXU0</accession>
<dbReference type="PRINTS" id="PR00722">
    <property type="entry name" value="CHYMOTRYPSIN"/>
</dbReference>
<dbReference type="AlphaFoldDB" id="A0A5C4LXU0"/>
<dbReference type="PROSITE" id="PS50240">
    <property type="entry name" value="TRYPSIN_DOM"/>
    <property type="match status" value="1"/>
</dbReference>
<dbReference type="Proteomes" id="UP000305546">
    <property type="component" value="Unassembled WGS sequence"/>
</dbReference>
<dbReference type="PANTHER" id="PTHR24276:SF98">
    <property type="entry name" value="FI18310P1-RELATED"/>
    <property type="match status" value="1"/>
</dbReference>
<protein>
    <submittedName>
        <fullName evidence="5">Serine protease</fullName>
    </submittedName>
</protein>
<feature type="domain" description="Peptidase S1" evidence="4">
    <location>
        <begin position="49"/>
        <end position="272"/>
    </location>
</feature>
<name>A0A5C4LXU0_9PSEU</name>
<keyword evidence="3" id="KW-0732">Signal</keyword>
<dbReference type="InterPro" id="IPR001314">
    <property type="entry name" value="Peptidase_S1A"/>
</dbReference>
<dbReference type="RefSeq" id="WP_139097898.1">
    <property type="nucleotide sequence ID" value="NZ_VDFW01000015.1"/>
</dbReference>
<keyword evidence="5" id="KW-0645">Protease</keyword>
<keyword evidence="5" id="KW-0378">Hydrolase</keyword>
<dbReference type="GO" id="GO:0006508">
    <property type="term" value="P:proteolysis"/>
    <property type="evidence" value="ECO:0007669"/>
    <property type="project" value="UniProtKB-KW"/>
</dbReference>
<dbReference type="InterPro" id="IPR001254">
    <property type="entry name" value="Trypsin_dom"/>
</dbReference>
<dbReference type="Gene3D" id="2.40.10.10">
    <property type="entry name" value="Trypsin-like serine proteases"/>
    <property type="match status" value="1"/>
</dbReference>
<evidence type="ECO:0000313" key="6">
    <source>
        <dbReference type="Proteomes" id="UP000305546"/>
    </source>
</evidence>
<dbReference type="SMART" id="SM00020">
    <property type="entry name" value="Tryp_SPc"/>
    <property type="match status" value="1"/>
</dbReference>
<feature type="signal peptide" evidence="3">
    <location>
        <begin position="1"/>
        <end position="31"/>
    </location>
</feature>
<evidence type="ECO:0000256" key="3">
    <source>
        <dbReference type="SAM" id="SignalP"/>
    </source>
</evidence>
<dbReference type="PROSITE" id="PS00135">
    <property type="entry name" value="TRYPSIN_SER"/>
    <property type="match status" value="1"/>
</dbReference>
<dbReference type="Pfam" id="PF00089">
    <property type="entry name" value="Trypsin"/>
    <property type="match status" value="1"/>
</dbReference>
<keyword evidence="2" id="KW-1015">Disulfide bond</keyword>
<proteinExistence type="inferred from homology"/>
<evidence type="ECO:0000259" key="4">
    <source>
        <dbReference type="PROSITE" id="PS50240"/>
    </source>
</evidence>
<organism evidence="5 6">
    <name type="scientific">Amycolatopsis alkalitolerans</name>
    <dbReference type="NCBI Taxonomy" id="2547244"/>
    <lineage>
        <taxon>Bacteria</taxon>
        <taxon>Bacillati</taxon>
        <taxon>Actinomycetota</taxon>
        <taxon>Actinomycetes</taxon>
        <taxon>Pseudonocardiales</taxon>
        <taxon>Pseudonocardiaceae</taxon>
        <taxon>Amycolatopsis</taxon>
    </lineage>
</organism>
<comment type="similarity">
    <text evidence="1">Belongs to the peptidase S1 family.</text>
</comment>
<feature type="chain" id="PRO_5023076526" evidence="3">
    <location>
        <begin position="32"/>
        <end position="278"/>
    </location>
</feature>
<dbReference type="InterPro" id="IPR050430">
    <property type="entry name" value="Peptidase_S1"/>
</dbReference>
<reference evidence="5 6" key="1">
    <citation type="submission" date="2019-06" db="EMBL/GenBank/DDBJ databases">
        <title>Amycolatopsis alkalitolerans sp. nov., isolated from Gastrodia elata Blume.</title>
        <authorList>
            <person name="Narsing Rao M.P."/>
            <person name="Li W.J."/>
        </authorList>
    </citation>
    <scope>NUCLEOTIDE SEQUENCE [LARGE SCALE GENOMIC DNA]</scope>
    <source>
        <strain evidence="5 6">SYSUP0005</strain>
    </source>
</reference>
<dbReference type="InterPro" id="IPR033116">
    <property type="entry name" value="TRYPSIN_SER"/>
</dbReference>
<dbReference type="CDD" id="cd00190">
    <property type="entry name" value="Tryp_SPc"/>
    <property type="match status" value="1"/>
</dbReference>
<dbReference type="InterPro" id="IPR009003">
    <property type="entry name" value="Peptidase_S1_PA"/>
</dbReference>
<dbReference type="EMBL" id="VDFW01000015">
    <property type="protein sequence ID" value="TNC24299.1"/>
    <property type="molecule type" value="Genomic_DNA"/>
</dbReference>
<gene>
    <name evidence="5" type="ORF">FG385_17890</name>
</gene>